<keyword evidence="1" id="KW-0812">Transmembrane</keyword>
<gene>
    <name evidence="2" type="ORF">PAC_11952</name>
</gene>
<feature type="transmembrane region" description="Helical" evidence="1">
    <location>
        <begin position="6"/>
        <end position="26"/>
    </location>
</feature>
<evidence type="ECO:0000313" key="3">
    <source>
        <dbReference type="Proteomes" id="UP000184330"/>
    </source>
</evidence>
<reference evidence="2 3" key="1">
    <citation type="submission" date="2016-03" db="EMBL/GenBank/DDBJ databases">
        <authorList>
            <person name="Ploux O."/>
        </authorList>
    </citation>
    <scope>NUCLEOTIDE SEQUENCE [LARGE SCALE GENOMIC DNA]</scope>
    <source>
        <strain evidence="2 3">UAMH 11012</strain>
    </source>
</reference>
<organism evidence="2 3">
    <name type="scientific">Phialocephala subalpina</name>
    <dbReference type="NCBI Taxonomy" id="576137"/>
    <lineage>
        <taxon>Eukaryota</taxon>
        <taxon>Fungi</taxon>
        <taxon>Dikarya</taxon>
        <taxon>Ascomycota</taxon>
        <taxon>Pezizomycotina</taxon>
        <taxon>Leotiomycetes</taxon>
        <taxon>Helotiales</taxon>
        <taxon>Mollisiaceae</taxon>
        <taxon>Phialocephala</taxon>
        <taxon>Phialocephala fortinii species complex</taxon>
    </lineage>
</organism>
<dbReference type="EMBL" id="FJOG01000019">
    <property type="protein sequence ID" value="CZR62055.1"/>
    <property type="molecule type" value="Genomic_DNA"/>
</dbReference>
<dbReference type="AlphaFoldDB" id="A0A1L7XAL1"/>
<protein>
    <submittedName>
        <fullName evidence="2">Uncharacterized protein</fullName>
    </submittedName>
</protein>
<keyword evidence="1" id="KW-0472">Membrane</keyword>
<keyword evidence="1" id="KW-1133">Transmembrane helix</keyword>
<accession>A0A1L7XAL1</accession>
<name>A0A1L7XAL1_9HELO</name>
<dbReference type="Proteomes" id="UP000184330">
    <property type="component" value="Unassembled WGS sequence"/>
</dbReference>
<evidence type="ECO:0000313" key="2">
    <source>
        <dbReference type="EMBL" id="CZR62055.1"/>
    </source>
</evidence>
<sequence length="100" mass="10391">MSLTLSATELGFAGILGFSSLGVGILQLKKSHQSHEVFLETIGIFQKAVQKEGTGNADVPDASPGQDAIGRSLSLSAILRDLRKPGGGRVEDIEMGPLGT</sequence>
<evidence type="ECO:0000256" key="1">
    <source>
        <dbReference type="SAM" id="Phobius"/>
    </source>
</evidence>
<keyword evidence="3" id="KW-1185">Reference proteome</keyword>
<proteinExistence type="predicted"/>